<evidence type="ECO:0000256" key="1">
    <source>
        <dbReference type="ARBA" id="ARBA00004141"/>
    </source>
</evidence>
<reference evidence="8" key="1">
    <citation type="journal article" date="2019" name="Int. J. Syst. Evol. Microbiol.">
        <title>The Global Catalogue of Microorganisms (GCM) 10K type strain sequencing project: providing services to taxonomists for standard genome sequencing and annotation.</title>
        <authorList>
            <consortium name="The Broad Institute Genomics Platform"/>
            <consortium name="The Broad Institute Genome Sequencing Center for Infectious Disease"/>
            <person name="Wu L."/>
            <person name="Ma J."/>
        </authorList>
    </citation>
    <scope>NUCLEOTIDE SEQUENCE [LARGE SCALE GENOMIC DNA]</scope>
    <source>
        <strain evidence="8">CCM 8906</strain>
    </source>
</reference>
<evidence type="ECO:0000256" key="3">
    <source>
        <dbReference type="ARBA" id="ARBA00022989"/>
    </source>
</evidence>
<keyword evidence="4 5" id="KW-0472">Membrane</keyword>
<dbReference type="Proteomes" id="UP001597195">
    <property type="component" value="Unassembled WGS sequence"/>
</dbReference>
<feature type="transmembrane region" description="Helical" evidence="5">
    <location>
        <begin position="257"/>
        <end position="279"/>
    </location>
</feature>
<evidence type="ECO:0000256" key="4">
    <source>
        <dbReference type="ARBA" id="ARBA00023136"/>
    </source>
</evidence>
<dbReference type="RefSeq" id="WP_125701988.1">
    <property type="nucleotide sequence ID" value="NZ_JBHTOM010000022.1"/>
</dbReference>
<feature type="transmembrane region" description="Helical" evidence="5">
    <location>
        <begin position="57"/>
        <end position="76"/>
    </location>
</feature>
<dbReference type="PANTHER" id="PTHR43229">
    <property type="entry name" value="NODULATION PROTEIN J"/>
    <property type="match status" value="1"/>
</dbReference>
<dbReference type="PANTHER" id="PTHR43229:SF2">
    <property type="entry name" value="NODULATION PROTEIN J"/>
    <property type="match status" value="1"/>
</dbReference>
<dbReference type="Pfam" id="PF01061">
    <property type="entry name" value="ABC2_membrane"/>
    <property type="match status" value="1"/>
</dbReference>
<evidence type="ECO:0000259" key="6">
    <source>
        <dbReference type="Pfam" id="PF01061"/>
    </source>
</evidence>
<keyword evidence="3 5" id="KW-1133">Transmembrane helix</keyword>
<evidence type="ECO:0000256" key="5">
    <source>
        <dbReference type="SAM" id="Phobius"/>
    </source>
</evidence>
<sequence length="291" mass="32126">MLAMIKRNLLLYFRNWSGVFFSLMGALISFVLYLIFLKLNMLNSWSHVPHATRLLDLWLIGGTLAITGITTTLTSLSQMVIDREKHVTADLQLTDAGPLRLQLSYLLSAAVIGVIMQVAMFAIMLGDFALTDHVTVTISQAINVLGLMVVSALLATTVNAILIQGVRTVTNLSKLGSIVGTAAGFLVGTYIPIGLLPTFAQYLVKLTPGSYVAALYRQLLMDDRLDTIFRHAPVARLNFEKLMGIRLDWSGLLTPSATYHIIGLIFIGAVILTVGPTWAKQYHQRRRLRKQ</sequence>
<feature type="transmembrane region" description="Helical" evidence="5">
    <location>
        <begin position="12"/>
        <end position="37"/>
    </location>
</feature>
<feature type="transmembrane region" description="Helical" evidence="5">
    <location>
        <begin position="175"/>
        <end position="196"/>
    </location>
</feature>
<name>A0ABW4H6L5_9LACO</name>
<comment type="caution">
    <text evidence="7">The sequence shown here is derived from an EMBL/GenBank/DDBJ whole genome shotgun (WGS) entry which is preliminary data.</text>
</comment>
<evidence type="ECO:0000313" key="7">
    <source>
        <dbReference type="EMBL" id="MFD1550310.1"/>
    </source>
</evidence>
<gene>
    <name evidence="7" type="ORF">ACFQ5T_11515</name>
</gene>
<organism evidence="7 8">
    <name type="scientific">Levilactobacillus fuyuanensis</name>
    <dbReference type="NCBI Taxonomy" id="2486022"/>
    <lineage>
        <taxon>Bacteria</taxon>
        <taxon>Bacillati</taxon>
        <taxon>Bacillota</taxon>
        <taxon>Bacilli</taxon>
        <taxon>Lactobacillales</taxon>
        <taxon>Lactobacillaceae</taxon>
        <taxon>Levilactobacillus</taxon>
    </lineage>
</organism>
<protein>
    <submittedName>
        <fullName evidence="7">ABC transporter permease</fullName>
    </submittedName>
</protein>
<evidence type="ECO:0000256" key="2">
    <source>
        <dbReference type="ARBA" id="ARBA00022692"/>
    </source>
</evidence>
<feature type="domain" description="ABC-2 type transporter transmembrane" evidence="6">
    <location>
        <begin position="2"/>
        <end position="219"/>
    </location>
</feature>
<accession>A0ABW4H6L5</accession>
<keyword evidence="2 5" id="KW-0812">Transmembrane</keyword>
<dbReference type="InterPro" id="IPR051784">
    <property type="entry name" value="Nod_factor_ABC_transporter"/>
</dbReference>
<comment type="subcellular location">
    <subcellularLocation>
        <location evidence="1">Membrane</location>
        <topology evidence="1">Multi-pass membrane protein</topology>
    </subcellularLocation>
</comment>
<evidence type="ECO:0000313" key="8">
    <source>
        <dbReference type="Proteomes" id="UP001597195"/>
    </source>
</evidence>
<feature type="transmembrane region" description="Helical" evidence="5">
    <location>
        <begin position="144"/>
        <end position="163"/>
    </location>
</feature>
<proteinExistence type="predicted"/>
<dbReference type="EMBL" id="JBHTOM010000022">
    <property type="protein sequence ID" value="MFD1550310.1"/>
    <property type="molecule type" value="Genomic_DNA"/>
</dbReference>
<keyword evidence="8" id="KW-1185">Reference proteome</keyword>
<feature type="transmembrane region" description="Helical" evidence="5">
    <location>
        <begin position="103"/>
        <end position="124"/>
    </location>
</feature>
<dbReference type="InterPro" id="IPR013525">
    <property type="entry name" value="ABC2_TM"/>
</dbReference>